<accession>A0A699XB70</accession>
<feature type="non-terminal residue" evidence="1">
    <location>
        <position position="89"/>
    </location>
</feature>
<comment type="caution">
    <text evidence="1">The sequence shown here is derived from an EMBL/GenBank/DDBJ whole genome shotgun (WGS) entry which is preliminary data.</text>
</comment>
<protein>
    <submittedName>
        <fullName evidence="1">Uncharacterized protein</fullName>
    </submittedName>
</protein>
<gene>
    <name evidence="1" type="ORF">Tci_928906</name>
</gene>
<dbReference type="EMBL" id="BKCJ011835089">
    <property type="protein sequence ID" value="GFD56937.1"/>
    <property type="molecule type" value="Genomic_DNA"/>
</dbReference>
<sequence>ADGQLNAVIVDDLGRGPRHRHTDRAQFRQVAIRVGRGDRRGFGQAVTLYDRAARELQPAFGRGLHQGSTAGVGEAQAGEIQRLEVRMVH</sequence>
<organism evidence="1">
    <name type="scientific">Tanacetum cinerariifolium</name>
    <name type="common">Dalmatian daisy</name>
    <name type="synonym">Chrysanthemum cinerariifolium</name>
    <dbReference type="NCBI Taxonomy" id="118510"/>
    <lineage>
        <taxon>Eukaryota</taxon>
        <taxon>Viridiplantae</taxon>
        <taxon>Streptophyta</taxon>
        <taxon>Embryophyta</taxon>
        <taxon>Tracheophyta</taxon>
        <taxon>Spermatophyta</taxon>
        <taxon>Magnoliopsida</taxon>
        <taxon>eudicotyledons</taxon>
        <taxon>Gunneridae</taxon>
        <taxon>Pentapetalae</taxon>
        <taxon>asterids</taxon>
        <taxon>campanulids</taxon>
        <taxon>Asterales</taxon>
        <taxon>Asteraceae</taxon>
        <taxon>Asteroideae</taxon>
        <taxon>Anthemideae</taxon>
        <taxon>Anthemidinae</taxon>
        <taxon>Tanacetum</taxon>
    </lineage>
</organism>
<reference evidence="1" key="1">
    <citation type="journal article" date="2019" name="Sci. Rep.">
        <title>Draft genome of Tanacetum cinerariifolium, the natural source of mosquito coil.</title>
        <authorList>
            <person name="Yamashiro T."/>
            <person name="Shiraishi A."/>
            <person name="Satake H."/>
            <person name="Nakayama K."/>
        </authorList>
    </citation>
    <scope>NUCLEOTIDE SEQUENCE</scope>
</reference>
<name>A0A699XB70_TANCI</name>
<feature type="non-terminal residue" evidence="1">
    <location>
        <position position="1"/>
    </location>
</feature>
<dbReference type="AlphaFoldDB" id="A0A699XB70"/>
<evidence type="ECO:0000313" key="1">
    <source>
        <dbReference type="EMBL" id="GFD56937.1"/>
    </source>
</evidence>
<proteinExistence type="predicted"/>